<dbReference type="PROSITE" id="PS00754">
    <property type="entry name" value="NA_NEUROTRAN_SYMP_2"/>
    <property type="match status" value="1"/>
</dbReference>
<feature type="transmembrane region" description="Helical" evidence="8">
    <location>
        <begin position="380"/>
        <end position="401"/>
    </location>
</feature>
<dbReference type="PRINTS" id="PR00176">
    <property type="entry name" value="NANEUSMPORT"/>
</dbReference>
<dbReference type="GO" id="GO:0005886">
    <property type="term" value="C:plasma membrane"/>
    <property type="evidence" value="ECO:0007669"/>
    <property type="project" value="TreeGrafter"/>
</dbReference>
<reference evidence="9" key="1">
    <citation type="submission" date="2021-10" db="EMBL/GenBank/DDBJ databases">
        <title>Tropical sea cucumber genome reveals ecological adaptation and Cuvierian tubules defense mechanism.</title>
        <authorList>
            <person name="Chen T."/>
        </authorList>
    </citation>
    <scope>NUCLEOTIDE SEQUENCE</scope>
    <source>
        <strain evidence="9">Nanhai2018</strain>
        <tissue evidence="9">Muscle</tissue>
    </source>
</reference>
<evidence type="ECO:0000256" key="2">
    <source>
        <dbReference type="ARBA" id="ARBA00022448"/>
    </source>
</evidence>
<evidence type="ECO:0000256" key="6">
    <source>
        <dbReference type="PIRSR" id="PIRSR600175-1"/>
    </source>
</evidence>
<dbReference type="EMBL" id="JAIZAY010000007">
    <property type="protein sequence ID" value="KAJ8039493.1"/>
    <property type="molecule type" value="Genomic_DNA"/>
</dbReference>
<feature type="binding site" evidence="6">
    <location>
        <position position="253"/>
    </location>
    <ligand>
        <name>Na(+)</name>
        <dbReference type="ChEBI" id="CHEBI:29101"/>
        <label>1</label>
    </ligand>
</feature>
<feature type="binding site" evidence="6">
    <location>
        <position position="321"/>
    </location>
    <ligand>
        <name>Na(+)</name>
        <dbReference type="ChEBI" id="CHEBI:29101"/>
        <label>1</label>
    </ligand>
</feature>
<dbReference type="InterPro" id="IPR037272">
    <property type="entry name" value="SNS_sf"/>
</dbReference>
<feature type="disulfide bond" evidence="7">
    <location>
        <begin position="45"/>
        <end position="54"/>
    </location>
</feature>
<evidence type="ECO:0000256" key="8">
    <source>
        <dbReference type="SAM" id="Phobius"/>
    </source>
</evidence>
<sequence length="580" mass="65007">MSPSGVAVGAIIANWLTSITYEVVITYCLFYLVVSFTAYLPWSDCNNDWNTIYCATLGKKCLNQSSIIISNGSCYHPSKLTMAELEFYNVTESSTGVYDFTNYSDPLANDRVSSSEEYWTRKVRKEADSIGQTGGIVWELAFCLCTTNVIIFLSLFKGIKTSGKVVYFTATFPYVVLFALFCLGMTLPGHEEGISFFINPKWELLLEGTIWMDAAIQIFYSVGPAWGGIVTLSSYNKFHNNSCKDAIIVPLVNCLTSVFSGFVIFSIVGFMAYELNQPVESVVAEGYGLAFIAYPQAFNMLPVPALWSVLFFLMLTTLGLDSSFASMETTVTVILDEFPKIRKYKTYACGLVCTMSFLFGLLFVTEAGPYWANLIDQSAAGFQILMVGLVECSAISWIYGVRRLKNDIRSMTGNKWVDHPMFWYWIVTWTVLTPLTLGVILMVNWINWSDLTYNGPYPSWALAIGWSISAMTLVWIPVVLVYELIHAKGSLLQVKLFTQGMEQSETPIIFLSFCIVREMLSFLVSMIRETYAVMMACVCMCVCACVCVCVCVFVTLCLLTRYLKKGNSDSFQTLYIDAPY</sequence>
<gene>
    <name evidence="9" type="ORF">HOLleu_17234</name>
</gene>
<feature type="transmembrane region" description="Helical" evidence="8">
    <location>
        <begin position="214"/>
        <end position="235"/>
    </location>
</feature>
<evidence type="ECO:0000256" key="3">
    <source>
        <dbReference type="ARBA" id="ARBA00022692"/>
    </source>
</evidence>
<feature type="transmembrane region" description="Helical" evidence="8">
    <location>
        <begin position="506"/>
        <end position="527"/>
    </location>
</feature>
<evidence type="ECO:0000313" key="9">
    <source>
        <dbReference type="EMBL" id="KAJ8039493.1"/>
    </source>
</evidence>
<keyword evidence="2" id="KW-0813">Transport</keyword>
<dbReference type="PROSITE" id="PS50267">
    <property type="entry name" value="NA_NEUROTRAN_SYMP_3"/>
    <property type="match status" value="1"/>
</dbReference>
<keyword evidence="6" id="KW-0915">Sodium</keyword>
<feature type="transmembrane region" description="Helical" evidence="8">
    <location>
        <begin position="165"/>
        <end position="187"/>
    </location>
</feature>
<dbReference type="InterPro" id="IPR000175">
    <property type="entry name" value="Na/ntran_symport"/>
</dbReference>
<feature type="transmembrane region" description="Helical" evidence="8">
    <location>
        <begin position="460"/>
        <end position="485"/>
    </location>
</feature>
<proteinExistence type="predicted"/>
<keyword evidence="3 8" id="KW-0812">Transmembrane</keyword>
<dbReference type="SUPFAM" id="SSF161070">
    <property type="entry name" value="SNF-like"/>
    <property type="match status" value="1"/>
</dbReference>
<keyword evidence="4 8" id="KW-1133">Transmembrane helix</keyword>
<dbReference type="GO" id="GO:0046872">
    <property type="term" value="F:metal ion binding"/>
    <property type="evidence" value="ECO:0007669"/>
    <property type="project" value="UniProtKB-KW"/>
</dbReference>
<name>A0A9Q1HBL4_HOLLE</name>
<organism evidence="9 10">
    <name type="scientific">Holothuria leucospilota</name>
    <name type="common">Black long sea cucumber</name>
    <name type="synonym">Mertensiothuria leucospilota</name>
    <dbReference type="NCBI Taxonomy" id="206669"/>
    <lineage>
        <taxon>Eukaryota</taxon>
        <taxon>Metazoa</taxon>
        <taxon>Echinodermata</taxon>
        <taxon>Eleutherozoa</taxon>
        <taxon>Echinozoa</taxon>
        <taxon>Holothuroidea</taxon>
        <taxon>Aspidochirotacea</taxon>
        <taxon>Aspidochirotida</taxon>
        <taxon>Holothuriidae</taxon>
        <taxon>Holothuria</taxon>
    </lineage>
</organism>
<dbReference type="PANTHER" id="PTHR11616">
    <property type="entry name" value="SODIUM/CHLORIDE DEPENDENT TRANSPORTER"/>
    <property type="match status" value="1"/>
</dbReference>
<keyword evidence="5 8" id="KW-0472">Membrane</keyword>
<feature type="binding site" evidence="6">
    <location>
        <position position="221"/>
    </location>
    <ligand>
        <name>Na(+)</name>
        <dbReference type="ChEBI" id="CHEBI:29101"/>
        <label>1</label>
    </ligand>
</feature>
<dbReference type="PANTHER" id="PTHR11616:SF240">
    <property type="entry name" value="BLOATED TUBULES, ISOFORM B-RELATED"/>
    <property type="match status" value="1"/>
</dbReference>
<feature type="transmembrane region" description="Helical" evidence="8">
    <location>
        <begin position="136"/>
        <end position="156"/>
    </location>
</feature>
<dbReference type="GO" id="GO:0015375">
    <property type="term" value="F:glycine:sodium symporter activity"/>
    <property type="evidence" value="ECO:0007669"/>
    <property type="project" value="TreeGrafter"/>
</dbReference>
<protein>
    <submittedName>
        <fullName evidence="9">Sodium- and chloride-dependent glycine transporter 2</fullName>
    </submittedName>
</protein>
<keyword evidence="6" id="KW-0479">Metal-binding</keyword>
<feature type="binding site" evidence="6">
    <location>
        <position position="322"/>
    </location>
    <ligand>
        <name>Na(+)</name>
        <dbReference type="ChEBI" id="CHEBI:29101"/>
        <label>1</label>
    </ligand>
</feature>
<dbReference type="OrthoDB" id="6581954at2759"/>
<evidence type="ECO:0000256" key="5">
    <source>
        <dbReference type="ARBA" id="ARBA00023136"/>
    </source>
</evidence>
<feature type="transmembrane region" description="Helical" evidence="8">
    <location>
        <begin position="247"/>
        <end position="273"/>
    </location>
</feature>
<feature type="transmembrane region" description="Helical" evidence="8">
    <location>
        <begin position="422"/>
        <end position="448"/>
    </location>
</feature>
<feature type="transmembrane region" description="Helical" evidence="8">
    <location>
        <begin position="346"/>
        <end position="365"/>
    </location>
</feature>
<feature type="transmembrane region" description="Helical" evidence="8">
    <location>
        <begin position="533"/>
        <end position="559"/>
    </location>
</feature>
<accession>A0A9Q1HBL4</accession>
<dbReference type="Pfam" id="PF00209">
    <property type="entry name" value="SNF"/>
    <property type="match status" value="1"/>
</dbReference>
<evidence type="ECO:0000256" key="7">
    <source>
        <dbReference type="PIRSR" id="PIRSR600175-2"/>
    </source>
</evidence>
<keyword evidence="10" id="KW-1185">Reference proteome</keyword>
<dbReference type="AlphaFoldDB" id="A0A9Q1HBL4"/>
<evidence type="ECO:0000313" key="10">
    <source>
        <dbReference type="Proteomes" id="UP001152320"/>
    </source>
</evidence>
<feature type="transmembrane region" description="Helical" evidence="8">
    <location>
        <begin position="305"/>
        <end position="325"/>
    </location>
</feature>
<comment type="caution">
    <text evidence="9">The sequence shown here is derived from an EMBL/GenBank/DDBJ whole genome shotgun (WGS) entry which is preliminary data.</text>
</comment>
<feature type="binding site" evidence="6">
    <location>
        <position position="318"/>
    </location>
    <ligand>
        <name>Na(+)</name>
        <dbReference type="ChEBI" id="CHEBI:29101"/>
        <label>1</label>
    </ligand>
</feature>
<evidence type="ECO:0000256" key="1">
    <source>
        <dbReference type="ARBA" id="ARBA00004141"/>
    </source>
</evidence>
<comment type="subcellular location">
    <subcellularLocation>
        <location evidence="1">Membrane</location>
        <topology evidence="1">Multi-pass membrane protein</topology>
    </subcellularLocation>
</comment>
<keyword evidence="7" id="KW-1015">Disulfide bond</keyword>
<dbReference type="Proteomes" id="UP001152320">
    <property type="component" value="Chromosome 7"/>
</dbReference>
<evidence type="ECO:0000256" key="4">
    <source>
        <dbReference type="ARBA" id="ARBA00022989"/>
    </source>
</evidence>
<feature type="transmembrane region" description="Helical" evidence="8">
    <location>
        <begin position="12"/>
        <end position="34"/>
    </location>
</feature>